<keyword evidence="2" id="KW-0732">Signal</keyword>
<sequence>MFDENEERDMKTKMLATAALVSMMAVGSAFAMDSDTLQKNMQRIQENAESAERQAKIAALEQEVAELKELLRETIAAFQEANM</sequence>
<dbReference type="EMBL" id="PXNS01000001">
    <property type="protein sequence ID" value="PTL96126.1"/>
    <property type="molecule type" value="Genomic_DNA"/>
</dbReference>
<evidence type="ECO:0000256" key="1">
    <source>
        <dbReference type="SAM" id="Coils"/>
    </source>
</evidence>
<name>A0ABX5J507_9GAMM</name>
<dbReference type="Proteomes" id="UP000241895">
    <property type="component" value="Unassembled WGS sequence"/>
</dbReference>
<keyword evidence="4" id="KW-1185">Reference proteome</keyword>
<organism evidence="3 4">
    <name type="scientific">Halomonas litopenaei</name>
    <dbReference type="NCBI Taxonomy" id="2109328"/>
    <lineage>
        <taxon>Bacteria</taxon>
        <taxon>Pseudomonadati</taxon>
        <taxon>Pseudomonadota</taxon>
        <taxon>Gammaproteobacteria</taxon>
        <taxon>Oceanospirillales</taxon>
        <taxon>Halomonadaceae</taxon>
        <taxon>Halomonas</taxon>
    </lineage>
</organism>
<reference evidence="3 4" key="1">
    <citation type="submission" date="2018-03" db="EMBL/GenBank/DDBJ databases">
        <authorList>
            <person name="Zhou J."/>
            <person name="Li X."/>
            <person name="Xue M."/>
            <person name="Yin J."/>
        </authorList>
    </citation>
    <scope>NUCLEOTIDE SEQUENCE [LARGE SCALE GENOMIC DNA]</scope>
    <source>
        <strain evidence="3 4">SYSU ZJ2214</strain>
    </source>
</reference>
<feature type="chain" id="PRO_5046444142" description="Porin" evidence="2">
    <location>
        <begin position="32"/>
        <end position="83"/>
    </location>
</feature>
<evidence type="ECO:0000313" key="3">
    <source>
        <dbReference type="EMBL" id="PTL96126.1"/>
    </source>
</evidence>
<evidence type="ECO:0000256" key="2">
    <source>
        <dbReference type="SAM" id="SignalP"/>
    </source>
</evidence>
<feature type="coiled-coil region" evidence="1">
    <location>
        <begin position="34"/>
        <end position="77"/>
    </location>
</feature>
<keyword evidence="1" id="KW-0175">Coiled coil</keyword>
<protein>
    <recommendedName>
        <fullName evidence="5">Porin</fullName>
    </recommendedName>
</protein>
<gene>
    <name evidence="3" type="ORF">C6W88_01600</name>
</gene>
<accession>A0ABX5J507</accession>
<proteinExistence type="predicted"/>
<feature type="signal peptide" evidence="2">
    <location>
        <begin position="1"/>
        <end position="31"/>
    </location>
</feature>
<evidence type="ECO:0000313" key="4">
    <source>
        <dbReference type="Proteomes" id="UP000241895"/>
    </source>
</evidence>
<comment type="caution">
    <text evidence="3">The sequence shown here is derived from an EMBL/GenBank/DDBJ whole genome shotgun (WGS) entry which is preliminary data.</text>
</comment>
<evidence type="ECO:0008006" key="5">
    <source>
        <dbReference type="Google" id="ProtNLM"/>
    </source>
</evidence>